<dbReference type="InterPro" id="IPR036236">
    <property type="entry name" value="Znf_C2H2_sf"/>
</dbReference>
<proteinExistence type="predicted"/>
<dbReference type="Pfam" id="PF12874">
    <property type="entry name" value="zf-met"/>
    <property type="match status" value="1"/>
</dbReference>
<evidence type="ECO:0000256" key="9">
    <source>
        <dbReference type="PROSITE-ProRule" id="PRU00042"/>
    </source>
</evidence>
<evidence type="ECO:0000256" key="6">
    <source>
        <dbReference type="ARBA" id="ARBA00023015"/>
    </source>
</evidence>
<sequence length="196" mass="22335">MDAIGKLKARWTRSYYTAQYRETDEEEYICDICQKDLGTPSKLALHRNAHDIERPFRCEICQISFATSAQLQKHTRSAAHENRAEMTQAYGAPTEGNPRPYECDQCVIGFRKFGHLSKHLRSKAHITKLESNGLIPNGLYAALEKCDQEIKDRIVTTNCEQSLESLRSIASIVFQDMPSDLTVNSDKRKAQKQPDI</sequence>
<reference evidence="11" key="1">
    <citation type="submission" date="2018-10" db="EMBL/GenBank/DDBJ databases">
        <title>Transcriptome assembly of Aceria tosichella (Wheat curl mite) Type 2.</title>
        <authorList>
            <person name="Scully E.D."/>
            <person name="Geib S.M."/>
            <person name="Palmer N.A."/>
            <person name="Gupta A.K."/>
            <person name="Sarath G."/>
            <person name="Tatineni S."/>
        </authorList>
    </citation>
    <scope>NUCLEOTIDE SEQUENCE</scope>
    <source>
        <strain evidence="11">LincolnNE</strain>
    </source>
</reference>
<dbReference type="SMART" id="SM00355">
    <property type="entry name" value="ZnF_C2H2"/>
    <property type="match status" value="3"/>
</dbReference>
<organism evidence="11">
    <name type="scientific">Aceria tosichella</name>
    <name type="common">wheat curl mite</name>
    <dbReference type="NCBI Taxonomy" id="561515"/>
    <lineage>
        <taxon>Eukaryota</taxon>
        <taxon>Metazoa</taxon>
        <taxon>Ecdysozoa</taxon>
        <taxon>Arthropoda</taxon>
        <taxon>Chelicerata</taxon>
        <taxon>Arachnida</taxon>
        <taxon>Acari</taxon>
        <taxon>Acariformes</taxon>
        <taxon>Trombidiformes</taxon>
        <taxon>Prostigmata</taxon>
        <taxon>Eupodina</taxon>
        <taxon>Eriophyoidea</taxon>
        <taxon>Eriophyidae</taxon>
        <taxon>Eriophyinae</taxon>
        <taxon>Aceriini</taxon>
        <taxon>Aceria</taxon>
    </lineage>
</organism>
<feature type="domain" description="C2H2-type" evidence="10">
    <location>
        <begin position="28"/>
        <end position="55"/>
    </location>
</feature>
<dbReference type="Gene3D" id="3.30.160.60">
    <property type="entry name" value="Classic Zinc Finger"/>
    <property type="match status" value="2"/>
</dbReference>
<dbReference type="FunFam" id="3.30.160.60:FF:000065">
    <property type="entry name" value="B-cell CLL/lymphoma 6, member B"/>
    <property type="match status" value="1"/>
</dbReference>
<evidence type="ECO:0000259" key="10">
    <source>
        <dbReference type="PROSITE" id="PS50157"/>
    </source>
</evidence>
<keyword evidence="3" id="KW-0677">Repeat</keyword>
<evidence type="ECO:0000256" key="2">
    <source>
        <dbReference type="ARBA" id="ARBA00022723"/>
    </source>
</evidence>
<keyword evidence="2" id="KW-0479">Metal-binding</keyword>
<gene>
    <name evidence="11" type="primary">e4f1_1</name>
    <name evidence="11" type="ORF">g.19610</name>
</gene>
<dbReference type="PROSITE" id="PS50157">
    <property type="entry name" value="ZINC_FINGER_C2H2_2"/>
    <property type="match status" value="3"/>
</dbReference>
<dbReference type="InterPro" id="IPR051969">
    <property type="entry name" value="Zinc-finger_DNA-bd_regulators"/>
</dbReference>
<evidence type="ECO:0000256" key="5">
    <source>
        <dbReference type="ARBA" id="ARBA00022833"/>
    </source>
</evidence>
<keyword evidence="7" id="KW-0804">Transcription</keyword>
<dbReference type="PANTHER" id="PTHR45944">
    <property type="entry name" value="SCHNURRI, ISOFORM F"/>
    <property type="match status" value="1"/>
</dbReference>
<accession>A0A6G1SER5</accession>
<evidence type="ECO:0000256" key="8">
    <source>
        <dbReference type="ARBA" id="ARBA00023242"/>
    </source>
</evidence>
<dbReference type="GO" id="GO:0000981">
    <property type="term" value="F:DNA-binding transcription factor activity, RNA polymerase II-specific"/>
    <property type="evidence" value="ECO:0007669"/>
    <property type="project" value="TreeGrafter"/>
</dbReference>
<dbReference type="InterPro" id="IPR013087">
    <property type="entry name" value="Znf_C2H2_type"/>
</dbReference>
<feature type="domain" description="C2H2-type" evidence="10">
    <location>
        <begin position="56"/>
        <end position="85"/>
    </location>
</feature>
<dbReference type="PROSITE" id="PS00028">
    <property type="entry name" value="ZINC_FINGER_C2H2_1"/>
    <property type="match status" value="3"/>
</dbReference>
<feature type="domain" description="C2H2-type" evidence="10">
    <location>
        <begin position="101"/>
        <end position="130"/>
    </location>
</feature>
<keyword evidence="4 9" id="KW-0863">Zinc-finger</keyword>
<dbReference type="GO" id="GO:0008270">
    <property type="term" value="F:zinc ion binding"/>
    <property type="evidence" value="ECO:0007669"/>
    <property type="project" value="UniProtKB-KW"/>
</dbReference>
<keyword evidence="6" id="KW-0805">Transcription regulation</keyword>
<comment type="subcellular location">
    <subcellularLocation>
        <location evidence="1">Nucleus</location>
    </subcellularLocation>
</comment>
<evidence type="ECO:0000313" key="11">
    <source>
        <dbReference type="EMBL" id="MDE48452.1"/>
    </source>
</evidence>
<dbReference type="AlphaFoldDB" id="A0A6G1SER5"/>
<keyword evidence="8" id="KW-0539">Nucleus</keyword>
<dbReference type="PANTHER" id="PTHR45944:SF2">
    <property type="entry name" value="SCHNURRI, ISOFORM F"/>
    <property type="match status" value="1"/>
</dbReference>
<dbReference type="GO" id="GO:0000978">
    <property type="term" value="F:RNA polymerase II cis-regulatory region sequence-specific DNA binding"/>
    <property type="evidence" value="ECO:0007669"/>
    <property type="project" value="TreeGrafter"/>
</dbReference>
<keyword evidence="5" id="KW-0862">Zinc</keyword>
<evidence type="ECO:0000256" key="4">
    <source>
        <dbReference type="ARBA" id="ARBA00022771"/>
    </source>
</evidence>
<name>A0A6G1SER5_9ACAR</name>
<evidence type="ECO:0000256" key="1">
    <source>
        <dbReference type="ARBA" id="ARBA00004123"/>
    </source>
</evidence>
<protein>
    <submittedName>
        <fullName evidence="11">Transcription factor E4F1</fullName>
    </submittedName>
</protein>
<dbReference type="SUPFAM" id="SSF57667">
    <property type="entry name" value="beta-beta-alpha zinc fingers"/>
    <property type="match status" value="2"/>
</dbReference>
<dbReference type="GO" id="GO:0005634">
    <property type="term" value="C:nucleus"/>
    <property type="evidence" value="ECO:0007669"/>
    <property type="project" value="UniProtKB-SubCell"/>
</dbReference>
<evidence type="ECO:0000256" key="7">
    <source>
        <dbReference type="ARBA" id="ARBA00023163"/>
    </source>
</evidence>
<dbReference type="EMBL" id="GGYP01003681">
    <property type="protein sequence ID" value="MDE48452.1"/>
    <property type="molecule type" value="Transcribed_RNA"/>
</dbReference>
<evidence type="ECO:0000256" key="3">
    <source>
        <dbReference type="ARBA" id="ARBA00022737"/>
    </source>
</evidence>